<dbReference type="InterPro" id="IPR002048">
    <property type="entry name" value="EF_hand_dom"/>
</dbReference>
<evidence type="ECO:0000256" key="1">
    <source>
        <dbReference type="ARBA" id="ARBA00022737"/>
    </source>
</evidence>
<evidence type="ECO:0000313" key="6">
    <source>
        <dbReference type="Proteomes" id="UP000828390"/>
    </source>
</evidence>
<feature type="domain" description="EF-hand" evidence="4">
    <location>
        <begin position="197"/>
        <end position="232"/>
    </location>
</feature>
<dbReference type="Proteomes" id="UP000828390">
    <property type="component" value="Unassembled WGS sequence"/>
</dbReference>
<dbReference type="GO" id="GO:0005509">
    <property type="term" value="F:calcium ion binding"/>
    <property type="evidence" value="ECO:0007669"/>
    <property type="project" value="InterPro"/>
</dbReference>
<dbReference type="FunFam" id="1.10.238.10:FF:000001">
    <property type="entry name" value="Calmodulin 1"/>
    <property type="match status" value="1"/>
</dbReference>
<feature type="domain" description="EF-hand" evidence="4">
    <location>
        <begin position="306"/>
        <end position="340"/>
    </location>
</feature>
<evidence type="ECO:0000313" key="5">
    <source>
        <dbReference type="EMBL" id="KAH3853185.1"/>
    </source>
</evidence>
<feature type="domain" description="EF-hand" evidence="4">
    <location>
        <begin position="113"/>
        <end position="148"/>
    </location>
</feature>
<dbReference type="PROSITE" id="PS50222">
    <property type="entry name" value="EF_HAND_2"/>
    <property type="match status" value="7"/>
</dbReference>
<dbReference type="InterPro" id="IPR011992">
    <property type="entry name" value="EF-hand-dom_pair"/>
</dbReference>
<dbReference type="Gene3D" id="1.10.238.10">
    <property type="entry name" value="EF-hand"/>
    <property type="match status" value="4"/>
</dbReference>
<proteinExistence type="predicted"/>
<dbReference type="SMART" id="SM00054">
    <property type="entry name" value="EFh"/>
    <property type="match status" value="8"/>
</dbReference>
<dbReference type="PANTHER" id="PTHR23048">
    <property type="entry name" value="MYOSIN LIGHT CHAIN 1, 3"/>
    <property type="match status" value="1"/>
</dbReference>
<keyword evidence="2" id="KW-0106">Calcium</keyword>
<dbReference type="OrthoDB" id="26525at2759"/>
<reference evidence="5" key="2">
    <citation type="submission" date="2020-11" db="EMBL/GenBank/DDBJ databases">
        <authorList>
            <person name="McCartney M.A."/>
            <person name="Auch B."/>
            <person name="Kono T."/>
            <person name="Mallez S."/>
            <person name="Becker A."/>
            <person name="Gohl D.M."/>
            <person name="Silverstein K.A.T."/>
            <person name="Koren S."/>
            <person name="Bechman K.B."/>
            <person name="Herman A."/>
            <person name="Abrahante J.E."/>
            <person name="Garbe J."/>
        </authorList>
    </citation>
    <scope>NUCLEOTIDE SEQUENCE</scope>
    <source>
        <strain evidence="5">Duluth1</strain>
        <tissue evidence="5">Whole animal</tissue>
    </source>
</reference>
<feature type="domain" description="EF-hand" evidence="4">
    <location>
        <begin position="40"/>
        <end position="75"/>
    </location>
</feature>
<comment type="caution">
    <text evidence="5">The sequence shown here is derived from an EMBL/GenBank/DDBJ whole genome shotgun (WGS) entry which is preliminary data.</text>
</comment>
<keyword evidence="6" id="KW-1185">Reference proteome</keyword>
<protein>
    <recommendedName>
        <fullName evidence="4">EF-hand domain-containing protein</fullName>
    </recommendedName>
</protein>
<dbReference type="GO" id="GO:0016460">
    <property type="term" value="C:myosin II complex"/>
    <property type="evidence" value="ECO:0007669"/>
    <property type="project" value="TreeGrafter"/>
</dbReference>
<sequence>MGNKSSKEARPLPTSSDVIKTIDENIYDHLRIKESGVTDEQLAEFWQVFKLFDKNNDNELNSKELGTIMKFLGQSPTESDLRWMLGQADINKNGTVEFNEFVKMMIYYQKRIDPGQQMREAFRVFDRENKGFITSAKFRDMMTNRGEKLTNQEMAEIMQDADPTGDGIIDCEEFIKLLRSPPPDESSKFQASDETNERLAKLKEVFKLFDRHALNTISTKDLPAIMTYLGQSTTDSDIRYMINYTEPTKKGFIEFDEFVLMMNAHKRRTEHKQQMREAFRVFDKDDTGFISSSKLRYVMTNLGQKFTDQEVAQMIRDADPNGDGMVNYMEFIKLLCSLPP</sequence>
<dbReference type="InterPro" id="IPR050230">
    <property type="entry name" value="CALM/Myosin/TropC-like"/>
</dbReference>
<organism evidence="5 6">
    <name type="scientific">Dreissena polymorpha</name>
    <name type="common">Zebra mussel</name>
    <name type="synonym">Mytilus polymorpha</name>
    <dbReference type="NCBI Taxonomy" id="45954"/>
    <lineage>
        <taxon>Eukaryota</taxon>
        <taxon>Metazoa</taxon>
        <taxon>Spiralia</taxon>
        <taxon>Lophotrochozoa</taxon>
        <taxon>Mollusca</taxon>
        <taxon>Bivalvia</taxon>
        <taxon>Autobranchia</taxon>
        <taxon>Heteroconchia</taxon>
        <taxon>Euheterodonta</taxon>
        <taxon>Imparidentia</taxon>
        <taxon>Neoheterodontei</taxon>
        <taxon>Myida</taxon>
        <taxon>Dreissenoidea</taxon>
        <taxon>Dreissenidae</taxon>
        <taxon>Dreissena</taxon>
    </lineage>
</organism>
<reference evidence="5" key="1">
    <citation type="journal article" date="2019" name="bioRxiv">
        <title>The Genome of the Zebra Mussel, Dreissena polymorpha: A Resource for Invasive Species Research.</title>
        <authorList>
            <person name="McCartney M.A."/>
            <person name="Auch B."/>
            <person name="Kono T."/>
            <person name="Mallez S."/>
            <person name="Zhang Y."/>
            <person name="Obille A."/>
            <person name="Becker A."/>
            <person name="Abrahante J.E."/>
            <person name="Garbe J."/>
            <person name="Badalamenti J.P."/>
            <person name="Herman A."/>
            <person name="Mangelson H."/>
            <person name="Liachko I."/>
            <person name="Sullivan S."/>
            <person name="Sone E.D."/>
            <person name="Koren S."/>
            <person name="Silverstein K.A.T."/>
            <person name="Beckman K.B."/>
            <person name="Gohl D.M."/>
        </authorList>
    </citation>
    <scope>NUCLEOTIDE SEQUENCE</scope>
    <source>
        <strain evidence="5">Duluth1</strain>
        <tissue evidence="5">Whole animal</tissue>
    </source>
</reference>
<feature type="domain" description="EF-hand" evidence="4">
    <location>
        <begin position="76"/>
        <end position="111"/>
    </location>
</feature>
<feature type="domain" description="EF-hand" evidence="4">
    <location>
        <begin position="270"/>
        <end position="305"/>
    </location>
</feature>
<evidence type="ECO:0000256" key="3">
    <source>
        <dbReference type="ARBA" id="ARBA00023179"/>
    </source>
</evidence>
<evidence type="ECO:0000256" key="2">
    <source>
        <dbReference type="ARBA" id="ARBA00022837"/>
    </source>
</evidence>
<dbReference type="InterPro" id="IPR018247">
    <property type="entry name" value="EF_Hand_1_Ca_BS"/>
</dbReference>
<dbReference type="Pfam" id="PF13499">
    <property type="entry name" value="EF-hand_7"/>
    <property type="match status" value="4"/>
</dbReference>
<gene>
    <name evidence="5" type="ORF">DPMN_095707</name>
</gene>
<keyword evidence="1" id="KW-0677">Repeat</keyword>
<dbReference type="EMBL" id="JAIWYP010000003">
    <property type="protein sequence ID" value="KAH3853185.1"/>
    <property type="molecule type" value="Genomic_DNA"/>
</dbReference>
<keyword evidence="3" id="KW-0514">Muscle protein</keyword>
<feature type="domain" description="EF-hand" evidence="4">
    <location>
        <begin position="149"/>
        <end position="184"/>
    </location>
</feature>
<evidence type="ECO:0000259" key="4">
    <source>
        <dbReference type="PROSITE" id="PS50222"/>
    </source>
</evidence>
<dbReference type="AlphaFoldDB" id="A0A9D4R4R8"/>
<accession>A0A9D4R4R8</accession>
<dbReference type="SUPFAM" id="SSF47473">
    <property type="entry name" value="EF-hand"/>
    <property type="match status" value="2"/>
</dbReference>
<dbReference type="PROSITE" id="PS00018">
    <property type="entry name" value="EF_HAND_1"/>
    <property type="match status" value="3"/>
</dbReference>
<dbReference type="CDD" id="cd00051">
    <property type="entry name" value="EFh"/>
    <property type="match status" value="2"/>
</dbReference>
<dbReference type="PANTHER" id="PTHR23048:SF0">
    <property type="entry name" value="CALMODULIN LIKE 3"/>
    <property type="match status" value="1"/>
</dbReference>
<name>A0A9D4R4R8_DREPO</name>
<dbReference type="FunFam" id="1.10.238.10:FF:000178">
    <property type="entry name" value="Calmodulin-2 A"/>
    <property type="match status" value="1"/>
</dbReference>